<dbReference type="InterPro" id="IPR052512">
    <property type="entry name" value="4CMD/NDH-1_regulator"/>
</dbReference>
<dbReference type="InterPro" id="IPR029032">
    <property type="entry name" value="AhpD-like"/>
</dbReference>
<accession>A0ABV8M2W6</accession>
<dbReference type="Gene3D" id="1.20.1290.10">
    <property type="entry name" value="AhpD-like"/>
    <property type="match status" value="1"/>
</dbReference>
<organism evidence="2 3">
    <name type="scientific">Hamadaea flava</name>
    <dbReference type="NCBI Taxonomy" id="1742688"/>
    <lineage>
        <taxon>Bacteria</taxon>
        <taxon>Bacillati</taxon>
        <taxon>Actinomycetota</taxon>
        <taxon>Actinomycetes</taxon>
        <taxon>Micromonosporales</taxon>
        <taxon>Micromonosporaceae</taxon>
        <taxon>Hamadaea</taxon>
    </lineage>
</organism>
<dbReference type="PANTHER" id="PTHR33570">
    <property type="entry name" value="4-CARBOXYMUCONOLACTONE DECARBOXYLASE FAMILY PROTEIN"/>
    <property type="match status" value="1"/>
</dbReference>
<protein>
    <submittedName>
        <fullName evidence="2">Carboxymuconolactone decarboxylase family protein</fullName>
    </submittedName>
</protein>
<evidence type="ECO:0000259" key="1">
    <source>
        <dbReference type="Pfam" id="PF02627"/>
    </source>
</evidence>
<reference evidence="3" key="1">
    <citation type="journal article" date="2019" name="Int. J. Syst. Evol. Microbiol.">
        <title>The Global Catalogue of Microorganisms (GCM) 10K type strain sequencing project: providing services to taxonomists for standard genome sequencing and annotation.</title>
        <authorList>
            <consortium name="The Broad Institute Genomics Platform"/>
            <consortium name="The Broad Institute Genome Sequencing Center for Infectious Disease"/>
            <person name="Wu L."/>
            <person name="Ma J."/>
        </authorList>
    </citation>
    <scope>NUCLEOTIDE SEQUENCE [LARGE SCALE GENOMIC DNA]</scope>
    <source>
        <strain evidence="3">CGMCC 4.7289</strain>
    </source>
</reference>
<dbReference type="PANTHER" id="PTHR33570:SF9">
    <property type="entry name" value="BLL4600 PROTEIN"/>
    <property type="match status" value="1"/>
</dbReference>
<proteinExistence type="predicted"/>
<dbReference type="SUPFAM" id="SSF69118">
    <property type="entry name" value="AhpD-like"/>
    <property type="match status" value="1"/>
</dbReference>
<name>A0ABV8M2W6_9ACTN</name>
<dbReference type="Proteomes" id="UP001595816">
    <property type="component" value="Unassembled WGS sequence"/>
</dbReference>
<dbReference type="EMBL" id="JBHSAY010000035">
    <property type="protein sequence ID" value="MFC4136883.1"/>
    <property type="molecule type" value="Genomic_DNA"/>
</dbReference>
<feature type="domain" description="Carboxymuconolactone decarboxylase-like" evidence="1">
    <location>
        <begin position="20"/>
        <end position="101"/>
    </location>
</feature>
<dbReference type="InterPro" id="IPR003779">
    <property type="entry name" value="CMD-like"/>
</dbReference>
<evidence type="ECO:0000313" key="2">
    <source>
        <dbReference type="EMBL" id="MFC4136883.1"/>
    </source>
</evidence>
<keyword evidence="3" id="KW-1185">Reference proteome</keyword>
<dbReference type="Pfam" id="PF02627">
    <property type="entry name" value="CMD"/>
    <property type="match status" value="1"/>
</dbReference>
<comment type="caution">
    <text evidence="2">The sequence shown here is derived from an EMBL/GenBank/DDBJ whole genome shotgun (WGS) entry which is preliminary data.</text>
</comment>
<evidence type="ECO:0000313" key="3">
    <source>
        <dbReference type="Proteomes" id="UP001595816"/>
    </source>
</evidence>
<dbReference type="RefSeq" id="WP_253762044.1">
    <property type="nucleotide sequence ID" value="NZ_JAMZDZ010000001.1"/>
</dbReference>
<sequence length="108" mass="11631">MTDDKQPSAAQKLLGDFAPALAHFTDQLFDDVWGRPDLAPRDRSLITVAALVAGGNTEQLTFHLTFAKQNGLTEAELVEAITHLAFYAGWPRAMSAMAVAKQVFADAG</sequence>
<gene>
    <name evidence="2" type="ORF">ACFOZ4_40295</name>
</gene>